<dbReference type="GO" id="GO:0006261">
    <property type="term" value="P:DNA-templated DNA replication"/>
    <property type="evidence" value="ECO:0007669"/>
    <property type="project" value="TreeGrafter"/>
</dbReference>
<evidence type="ECO:0000256" key="5">
    <source>
        <dbReference type="ARBA" id="ARBA00022705"/>
    </source>
</evidence>
<feature type="domain" description="DNA polymerase III delta N-terminal" evidence="10">
    <location>
        <begin position="23"/>
        <end position="138"/>
    </location>
</feature>
<dbReference type="Pfam" id="PF14840">
    <property type="entry name" value="DNA_pol3_delt_C"/>
    <property type="match status" value="1"/>
</dbReference>
<reference evidence="12" key="1">
    <citation type="submission" date="2022-06" db="EMBL/GenBank/DDBJ databases">
        <title>Idiomarina rhizosphaerae M1R2S28.</title>
        <authorList>
            <person name="Sun J.-Q."/>
            <person name="Li L.-F."/>
        </authorList>
    </citation>
    <scope>NUCLEOTIDE SEQUENCE</scope>
    <source>
        <strain evidence="12">M1R2S28</strain>
    </source>
</reference>
<evidence type="ECO:0000313" key="12">
    <source>
        <dbReference type="EMBL" id="MCP1339754.1"/>
    </source>
</evidence>
<evidence type="ECO:0000256" key="6">
    <source>
        <dbReference type="ARBA" id="ARBA00022932"/>
    </source>
</evidence>
<evidence type="ECO:0000256" key="9">
    <source>
        <dbReference type="NCBIfam" id="TIGR01128"/>
    </source>
</evidence>
<keyword evidence="4 12" id="KW-0548">Nucleotidyltransferase</keyword>
<dbReference type="GO" id="GO:0003677">
    <property type="term" value="F:DNA binding"/>
    <property type="evidence" value="ECO:0007669"/>
    <property type="project" value="InterPro"/>
</dbReference>
<name>A0A9X2FV18_9GAMM</name>
<feature type="domain" description="DNA polymerase III subunit delta C-terminal" evidence="11">
    <location>
        <begin position="228"/>
        <end position="337"/>
    </location>
</feature>
<sequence>MQTIYPEKLEHYLQQNGVPPVLLVFGDDLLLRNDALASIRKSIASDDLERVHWLQSKDFDWQQLSSGEQSMSLFGNMRLIELELPENKPGRDGSAALTEYAKNQADSEILVVIGDRLKKETQNSRWFKALAERGPLVRTQSPDKSQLPAFIHQRAQRYQLTLASGVPEKLSDWFEGNLLALDQELSKWQLLSNDGVITEDFLKTSIDDVSRFSVFALQESIQQQDFEGALHRLERLLDEENDFHRLIWILQREVQLLTALQKAKQTQADTNALFRQFMIWPNQQPGYHQRANQLRQQTLLSAQQLIERIEAALKLDSGESPLILTTHLLSLLCCNNADAINDGLSVFNHGIEPNEKFIQL</sequence>
<dbReference type="PANTHER" id="PTHR34388">
    <property type="entry name" value="DNA POLYMERASE III SUBUNIT DELTA"/>
    <property type="match status" value="1"/>
</dbReference>
<dbReference type="AlphaFoldDB" id="A0A9X2FV18"/>
<evidence type="ECO:0000256" key="1">
    <source>
        <dbReference type="ARBA" id="ARBA00012417"/>
    </source>
</evidence>
<dbReference type="EMBL" id="JAMZDE010000007">
    <property type="protein sequence ID" value="MCP1339754.1"/>
    <property type="molecule type" value="Genomic_DNA"/>
</dbReference>
<dbReference type="GO" id="GO:0009360">
    <property type="term" value="C:DNA polymerase III complex"/>
    <property type="evidence" value="ECO:0007669"/>
    <property type="project" value="UniProtKB-UniRule"/>
</dbReference>
<dbReference type="SUPFAM" id="SSF48019">
    <property type="entry name" value="post-AAA+ oligomerization domain-like"/>
    <property type="match status" value="1"/>
</dbReference>
<evidence type="ECO:0000259" key="11">
    <source>
        <dbReference type="Pfam" id="PF14840"/>
    </source>
</evidence>
<dbReference type="Proteomes" id="UP001139474">
    <property type="component" value="Unassembled WGS sequence"/>
</dbReference>
<keyword evidence="13" id="KW-1185">Reference proteome</keyword>
<dbReference type="SUPFAM" id="SSF52540">
    <property type="entry name" value="P-loop containing nucleoside triphosphate hydrolases"/>
    <property type="match status" value="1"/>
</dbReference>
<dbReference type="GO" id="GO:0003887">
    <property type="term" value="F:DNA-directed DNA polymerase activity"/>
    <property type="evidence" value="ECO:0007669"/>
    <property type="project" value="UniProtKB-UniRule"/>
</dbReference>
<dbReference type="InterPro" id="IPR010372">
    <property type="entry name" value="DNA_pol3_delta_N"/>
</dbReference>
<dbReference type="NCBIfam" id="TIGR01128">
    <property type="entry name" value="holA"/>
    <property type="match status" value="1"/>
</dbReference>
<dbReference type="Gene3D" id="3.40.50.300">
    <property type="entry name" value="P-loop containing nucleotide triphosphate hydrolases"/>
    <property type="match status" value="1"/>
</dbReference>
<keyword evidence="5" id="KW-0235">DNA replication</keyword>
<keyword evidence="3 12" id="KW-0808">Transferase</keyword>
<comment type="caution">
    <text evidence="12">The sequence shown here is derived from an EMBL/GenBank/DDBJ whole genome shotgun (WGS) entry which is preliminary data.</text>
</comment>
<dbReference type="CDD" id="cd18138">
    <property type="entry name" value="HLD_clamp_pol_III_delta"/>
    <property type="match status" value="1"/>
</dbReference>
<dbReference type="InterPro" id="IPR008921">
    <property type="entry name" value="DNA_pol3_clamp-load_cplx_C"/>
</dbReference>
<evidence type="ECO:0000259" key="10">
    <source>
        <dbReference type="Pfam" id="PF06144"/>
    </source>
</evidence>
<comment type="catalytic activity">
    <reaction evidence="8">
        <text>DNA(n) + a 2'-deoxyribonucleoside 5'-triphosphate = DNA(n+1) + diphosphate</text>
        <dbReference type="Rhea" id="RHEA:22508"/>
        <dbReference type="Rhea" id="RHEA-COMP:17339"/>
        <dbReference type="Rhea" id="RHEA-COMP:17340"/>
        <dbReference type="ChEBI" id="CHEBI:33019"/>
        <dbReference type="ChEBI" id="CHEBI:61560"/>
        <dbReference type="ChEBI" id="CHEBI:173112"/>
        <dbReference type="EC" id="2.7.7.7"/>
    </reaction>
</comment>
<dbReference type="Pfam" id="PF06144">
    <property type="entry name" value="DNA_pol3_delta"/>
    <property type="match status" value="1"/>
</dbReference>
<dbReference type="InterPro" id="IPR005790">
    <property type="entry name" value="DNA_polIII_delta"/>
</dbReference>
<evidence type="ECO:0000256" key="2">
    <source>
        <dbReference type="ARBA" id="ARBA00017703"/>
    </source>
</evidence>
<dbReference type="PANTHER" id="PTHR34388:SF1">
    <property type="entry name" value="DNA POLYMERASE III SUBUNIT DELTA"/>
    <property type="match status" value="1"/>
</dbReference>
<dbReference type="InterPro" id="IPR027417">
    <property type="entry name" value="P-loop_NTPase"/>
</dbReference>
<protein>
    <recommendedName>
        <fullName evidence="2 9">DNA polymerase III subunit delta</fullName>
        <ecNumber evidence="1 9">2.7.7.7</ecNumber>
    </recommendedName>
</protein>
<dbReference type="EC" id="2.7.7.7" evidence="1 9"/>
<comment type="similarity">
    <text evidence="7">Belongs to the DNA polymerase HolA subunit family.</text>
</comment>
<accession>A0A9X2FV18</accession>
<keyword evidence="6" id="KW-0239">DNA-directed DNA polymerase</keyword>
<dbReference type="InterPro" id="IPR032780">
    <property type="entry name" value="DNA_pol3_delt_C"/>
</dbReference>
<dbReference type="Gene3D" id="1.10.8.60">
    <property type="match status" value="1"/>
</dbReference>
<evidence type="ECO:0000256" key="4">
    <source>
        <dbReference type="ARBA" id="ARBA00022695"/>
    </source>
</evidence>
<organism evidence="12 13">
    <name type="scientific">Idiomarina rhizosphaerae</name>
    <dbReference type="NCBI Taxonomy" id="2961572"/>
    <lineage>
        <taxon>Bacteria</taxon>
        <taxon>Pseudomonadati</taxon>
        <taxon>Pseudomonadota</taxon>
        <taxon>Gammaproteobacteria</taxon>
        <taxon>Alteromonadales</taxon>
        <taxon>Idiomarinaceae</taxon>
        <taxon>Idiomarina</taxon>
    </lineage>
</organism>
<evidence type="ECO:0000313" key="13">
    <source>
        <dbReference type="Proteomes" id="UP001139474"/>
    </source>
</evidence>
<gene>
    <name evidence="12" type="primary">holA</name>
    <name evidence="12" type="ORF">NJR55_09120</name>
</gene>
<evidence type="ECO:0000256" key="8">
    <source>
        <dbReference type="ARBA" id="ARBA00049244"/>
    </source>
</evidence>
<evidence type="ECO:0000256" key="7">
    <source>
        <dbReference type="ARBA" id="ARBA00034754"/>
    </source>
</evidence>
<evidence type="ECO:0000256" key="3">
    <source>
        <dbReference type="ARBA" id="ARBA00022679"/>
    </source>
</evidence>
<dbReference type="RefSeq" id="WP_253619665.1">
    <property type="nucleotide sequence ID" value="NZ_JAMZDE010000007.1"/>
</dbReference>
<proteinExistence type="inferred from homology"/>
<dbReference type="Gene3D" id="1.20.272.10">
    <property type="match status" value="1"/>
</dbReference>